<dbReference type="EMBL" id="NFKP01000010">
    <property type="protein sequence ID" value="OUP69347.1"/>
    <property type="molecule type" value="Genomic_DNA"/>
</dbReference>
<dbReference type="AlphaFoldDB" id="A0A1Y4MKT4"/>
<sequence length="124" mass="14357">MKQMEKPTPLNLHLRFNAANARHREAAEYLAQVMGNYKTALIAVAIEAYRTQHPYGIDYQELEEIRRQTYRKFQPKVPIQENRMSQVASTPIPLPTSVLQKEETDMMDQAIALYGLDEDDEGEF</sequence>
<protein>
    <submittedName>
        <fullName evidence="1">Uncharacterized protein</fullName>
    </submittedName>
</protein>
<accession>A0A1Y4MKT4</accession>
<proteinExistence type="predicted"/>
<dbReference type="RefSeq" id="WP_087301224.1">
    <property type="nucleotide sequence ID" value="NZ_NFKQ01000010.1"/>
</dbReference>
<reference evidence="2" key="1">
    <citation type="submission" date="2017-04" db="EMBL/GenBank/DDBJ databases">
        <title>Function of individual gut microbiota members based on whole genome sequencing of pure cultures obtained from chicken caecum.</title>
        <authorList>
            <person name="Medvecky M."/>
            <person name="Cejkova D."/>
            <person name="Polansky O."/>
            <person name="Karasova D."/>
            <person name="Kubasova T."/>
            <person name="Cizek A."/>
            <person name="Rychlik I."/>
        </authorList>
    </citation>
    <scope>NUCLEOTIDE SEQUENCE [LARGE SCALE GENOMIC DNA]</scope>
    <source>
        <strain evidence="2">An175</strain>
    </source>
</reference>
<comment type="caution">
    <text evidence="1">The sequence shown here is derived from an EMBL/GenBank/DDBJ whole genome shotgun (WGS) entry which is preliminary data.</text>
</comment>
<organism evidence="1 2">
    <name type="scientific">Anaerotruncus colihominis</name>
    <dbReference type="NCBI Taxonomy" id="169435"/>
    <lineage>
        <taxon>Bacteria</taxon>
        <taxon>Bacillati</taxon>
        <taxon>Bacillota</taxon>
        <taxon>Clostridia</taxon>
        <taxon>Eubacteriales</taxon>
        <taxon>Oscillospiraceae</taxon>
        <taxon>Anaerotruncus</taxon>
    </lineage>
</organism>
<evidence type="ECO:0000313" key="2">
    <source>
        <dbReference type="Proteomes" id="UP000196386"/>
    </source>
</evidence>
<evidence type="ECO:0000313" key="1">
    <source>
        <dbReference type="EMBL" id="OUP69347.1"/>
    </source>
</evidence>
<name>A0A1Y4MKT4_9FIRM</name>
<dbReference type="Proteomes" id="UP000196386">
    <property type="component" value="Unassembled WGS sequence"/>
</dbReference>
<gene>
    <name evidence="1" type="ORF">B5F11_09680</name>
</gene>